<dbReference type="GO" id="GO:0004857">
    <property type="term" value="F:enzyme inhibitor activity"/>
    <property type="evidence" value="ECO:0007669"/>
    <property type="project" value="InterPro"/>
</dbReference>
<name>A0A9D4A337_9ROSI</name>
<accession>A0A9D4A337</accession>
<evidence type="ECO:0000256" key="1">
    <source>
        <dbReference type="SAM" id="Phobius"/>
    </source>
</evidence>
<dbReference type="EMBL" id="JAIQCV010000006">
    <property type="protein sequence ID" value="KAH1089167.1"/>
    <property type="molecule type" value="Genomic_DNA"/>
</dbReference>
<evidence type="ECO:0000259" key="2">
    <source>
        <dbReference type="SMART" id="SM00856"/>
    </source>
</evidence>
<gene>
    <name evidence="3" type="ORF">J1N35_016424</name>
</gene>
<keyword evidence="1" id="KW-0472">Membrane</keyword>
<keyword evidence="1" id="KW-0812">Transmembrane</keyword>
<keyword evidence="1" id="KW-1133">Transmembrane helix</keyword>
<dbReference type="Proteomes" id="UP000828251">
    <property type="component" value="Unassembled WGS sequence"/>
</dbReference>
<organism evidence="3 4">
    <name type="scientific">Gossypium stocksii</name>
    <dbReference type="NCBI Taxonomy" id="47602"/>
    <lineage>
        <taxon>Eukaryota</taxon>
        <taxon>Viridiplantae</taxon>
        <taxon>Streptophyta</taxon>
        <taxon>Embryophyta</taxon>
        <taxon>Tracheophyta</taxon>
        <taxon>Spermatophyta</taxon>
        <taxon>Magnoliopsida</taxon>
        <taxon>eudicotyledons</taxon>
        <taxon>Gunneridae</taxon>
        <taxon>Pentapetalae</taxon>
        <taxon>rosids</taxon>
        <taxon>malvids</taxon>
        <taxon>Malvales</taxon>
        <taxon>Malvaceae</taxon>
        <taxon>Malvoideae</taxon>
        <taxon>Gossypium</taxon>
    </lineage>
</organism>
<dbReference type="Gene3D" id="1.20.140.40">
    <property type="entry name" value="Invertase/pectin methylesterase inhibitor family protein"/>
    <property type="match status" value="1"/>
</dbReference>
<dbReference type="NCBIfam" id="TIGR01614">
    <property type="entry name" value="PME_inhib"/>
    <property type="match status" value="1"/>
</dbReference>
<protein>
    <recommendedName>
        <fullName evidence="2">Pectinesterase inhibitor domain-containing protein</fullName>
    </recommendedName>
</protein>
<proteinExistence type="predicted"/>
<dbReference type="PANTHER" id="PTHR31707">
    <property type="entry name" value="PECTINESTERASE"/>
    <property type="match status" value="1"/>
</dbReference>
<dbReference type="OrthoDB" id="2019149at2759"/>
<feature type="transmembrane region" description="Helical" evidence="1">
    <location>
        <begin position="6"/>
        <end position="25"/>
    </location>
</feature>
<dbReference type="InterPro" id="IPR006501">
    <property type="entry name" value="Pectinesterase_inhib_dom"/>
</dbReference>
<dbReference type="Pfam" id="PF04043">
    <property type="entry name" value="PMEI"/>
    <property type="match status" value="1"/>
</dbReference>
<comment type="caution">
    <text evidence="3">The sequence shown here is derived from an EMBL/GenBank/DDBJ whole genome shotgun (WGS) entry which is preliminary data.</text>
</comment>
<keyword evidence="4" id="KW-1185">Reference proteome</keyword>
<dbReference type="AlphaFoldDB" id="A0A9D4A337"/>
<dbReference type="InterPro" id="IPR035513">
    <property type="entry name" value="Invertase/methylesterase_inhib"/>
</dbReference>
<dbReference type="CDD" id="cd15798">
    <property type="entry name" value="PMEI-like_3"/>
    <property type="match status" value="1"/>
</dbReference>
<dbReference type="SUPFAM" id="SSF101148">
    <property type="entry name" value="Plant invertase/pectin methylesterase inhibitor"/>
    <property type="match status" value="1"/>
</dbReference>
<feature type="domain" description="Pectinesterase inhibitor" evidence="2">
    <location>
        <begin position="39"/>
        <end position="192"/>
    </location>
</feature>
<sequence length="194" mass="21036">MANNAIIGICAVFLVALVVAVVVGVTHNKSKSDGEEISSSNKAVQALCQPVNYKETCQKSLASSNSSDVKELIRTSFQAGLVEIKNVLAHSVTVQELIKDENNKAALGVCQEVLDLAIDDFQKSFDMLGEYDMSKIGKYLLELKTWLSGAFTSQQTCIDSFAESRPSNNCPKVDFLATQLWLPNLGPSSLELDS</sequence>
<evidence type="ECO:0000313" key="4">
    <source>
        <dbReference type="Proteomes" id="UP000828251"/>
    </source>
</evidence>
<reference evidence="3 4" key="1">
    <citation type="journal article" date="2021" name="Plant Biotechnol. J.">
        <title>Multi-omics assisted identification of the key and species-specific regulatory components of drought-tolerant mechanisms in Gossypium stocksii.</title>
        <authorList>
            <person name="Yu D."/>
            <person name="Ke L."/>
            <person name="Zhang D."/>
            <person name="Wu Y."/>
            <person name="Sun Y."/>
            <person name="Mei J."/>
            <person name="Sun J."/>
            <person name="Sun Y."/>
        </authorList>
    </citation>
    <scope>NUCLEOTIDE SEQUENCE [LARGE SCALE GENOMIC DNA]</scope>
    <source>
        <strain evidence="4">cv. E1</strain>
        <tissue evidence="3">Leaf</tissue>
    </source>
</reference>
<dbReference type="SMART" id="SM00856">
    <property type="entry name" value="PMEI"/>
    <property type="match status" value="1"/>
</dbReference>
<evidence type="ECO:0000313" key="3">
    <source>
        <dbReference type="EMBL" id="KAH1089167.1"/>
    </source>
</evidence>